<dbReference type="InterPro" id="IPR002293">
    <property type="entry name" value="AA/rel_permease1"/>
</dbReference>
<evidence type="ECO:0000256" key="2">
    <source>
        <dbReference type="ARBA" id="ARBA00008220"/>
    </source>
</evidence>
<name>A0A0F5FXP9_9HYPH</name>
<evidence type="ECO:0000313" key="10">
    <source>
        <dbReference type="EMBL" id="KKB13350.1"/>
    </source>
</evidence>
<dbReference type="RefSeq" id="WP_046107011.1">
    <property type="nucleotide sequence ID" value="NZ_JZEX01000039.1"/>
</dbReference>
<proteinExistence type="inferred from homology"/>
<feature type="transmembrane region" description="Helical" evidence="9">
    <location>
        <begin position="234"/>
        <end position="256"/>
    </location>
</feature>
<dbReference type="InterPro" id="IPR050367">
    <property type="entry name" value="APC_superfamily"/>
</dbReference>
<dbReference type="PANTHER" id="PTHR42770">
    <property type="entry name" value="AMINO ACID TRANSPORTER-RELATED"/>
    <property type="match status" value="1"/>
</dbReference>
<dbReference type="PIRSF" id="PIRSF006060">
    <property type="entry name" value="AA_transporter"/>
    <property type="match status" value="1"/>
</dbReference>
<feature type="transmembrane region" description="Helical" evidence="9">
    <location>
        <begin position="358"/>
        <end position="382"/>
    </location>
</feature>
<dbReference type="GO" id="GO:0006865">
    <property type="term" value="P:amino acid transport"/>
    <property type="evidence" value="ECO:0007669"/>
    <property type="project" value="UniProtKB-KW"/>
</dbReference>
<accession>A0A0F5FXP9</accession>
<dbReference type="EMBL" id="JZEX01000039">
    <property type="protein sequence ID" value="KKB13350.1"/>
    <property type="molecule type" value="Genomic_DNA"/>
</dbReference>
<protein>
    <submittedName>
        <fullName evidence="10">Amino acid APC transporter</fullName>
    </submittedName>
</protein>
<keyword evidence="7 9" id="KW-1133">Transmembrane helix</keyword>
<evidence type="ECO:0000256" key="8">
    <source>
        <dbReference type="ARBA" id="ARBA00023136"/>
    </source>
</evidence>
<reference evidence="10 11" key="1">
    <citation type="submission" date="2015-03" db="EMBL/GenBank/DDBJ databases">
        <authorList>
            <person name="Hassan Y.I."/>
            <person name="Lepp D."/>
            <person name="Li X.-Z."/>
            <person name="Zhou T."/>
        </authorList>
    </citation>
    <scope>NUCLEOTIDE SEQUENCE [LARGE SCALE GENOMIC DNA]</scope>
    <source>
        <strain evidence="10 11">BD-c194</strain>
    </source>
</reference>
<evidence type="ECO:0000313" key="11">
    <source>
        <dbReference type="Proteomes" id="UP000033632"/>
    </source>
</evidence>
<keyword evidence="8 9" id="KW-0472">Membrane</keyword>
<evidence type="ECO:0000256" key="4">
    <source>
        <dbReference type="ARBA" id="ARBA00022475"/>
    </source>
</evidence>
<comment type="subcellular location">
    <subcellularLocation>
        <location evidence="1">Cell membrane</location>
        <topology evidence="1">Multi-pass membrane protein</topology>
    </subcellularLocation>
</comment>
<keyword evidence="4" id="KW-1003">Cell membrane</keyword>
<feature type="transmembrane region" description="Helical" evidence="9">
    <location>
        <begin position="152"/>
        <end position="177"/>
    </location>
</feature>
<feature type="transmembrane region" description="Helical" evidence="9">
    <location>
        <begin position="284"/>
        <end position="312"/>
    </location>
</feature>
<dbReference type="PATRIC" id="fig|443610.3.peg.2983"/>
<dbReference type="Proteomes" id="UP000033632">
    <property type="component" value="Unassembled WGS sequence"/>
</dbReference>
<comment type="similarity">
    <text evidence="2">Belongs to the amino acid-polyamine-organocation (APC) superfamily. Basic amino acid/polyamine antiporter (APA) (TC 2.A.3.2) family.</text>
</comment>
<keyword evidence="6" id="KW-0029">Amino-acid transport</keyword>
<dbReference type="PANTHER" id="PTHR42770:SF4">
    <property type="entry name" value="ARGININE_ORNITHINE ANTIPORTER-RELATED"/>
    <property type="match status" value="1"/>
</dbReference>
<keyword evidence="11" id="KW-1185">Reference proteome</keyword>
<evidence type="ECO:0000256" key="7">
    <source>
        <dbReference type="ARBA" id="ARBA00022989"/>
    </source>
</evidence>
<organism evidence="10 11">
    <name type="scientific">Devosia geojensis</name>
    <dbReference type="NCBI Taxonomy" id="443610"/>
    <lineage>
        <taxon>Bacteria</taxon>
        <taxon>Pseudomonadati</taxon>
        <taxon>Pseudomonadota</taxon>
        <taxon>Alphaproteobacteria</taxon>
        <taxon>Hyphomicrobiales</taxon>
        <taxon>Devosiaceae</taxon>
        <taxon>Devosia</taxon>
    </lineage>
</organism>
<keyword evidence="5 9" id="KW-0812">Transmembrane</keyword>
<feature type="transmembrane region" description="Helical" evidence="9">
    <location>
        <begin position="203"/>
        <end position="222"/>
    </location>
</feature>
<dbReference type="OrthoDB" id="3185104at2"/>
<evidence type="ECO:0000256" key="6">
    <source>
        <dbReference type="ARBA" id="ARBA00022970"/>
    </source>
</evidence>
<dbReference type="GO" id="GO:0022857">
    <property type="term" value="F:transmembrane transporter activity"/>
    <property type="evidence" value="ECO:0007669"/>
    <property type="project" value="InterPro"/>
</dbReference>
<comment type="caution">
    <text evidence="10">The sequence shown here is derived from an EMBL/GenBank/DDBJ whole genome shotgun (WGS) entry which is preliminary data.</text>
</comment>
<feature type="transmembrane region" description="Helical" evidence="9">
    <location>
        <begin position="127"/>
        <end position="145"/>
    </location>
</feature>
<evidence type="ECO:0000256" key="9">
    <source>
        <dbReference type="SAM" id="Phobius"/>
    </source>
</evidence>
<dbReference type="Pfam" id="PF13520">
    <property type="entry name" value="AA_permease_2"/>
    <property type="match status" value="1"/>
</dbReference>
<feature type="transmembrane region" description="Helical" evidence="9">
    <location>
        <begin position="333"/>
        <end position="352"/>
    </location>
</feature>
<dbReference type="GO" id="GO:0005886">
    <property type="term" value="C:plasma membrane"/>
    <property type="evidence" value="ECO:0007669"/>
    <property type="project" value="UniProtKB-SubCell"/>
</dbReference>
<dbReference type="AlphaFoldDB" id="A0A0F5FXP9"/>
<feature type="transmembrane region" description="Helical" evidence="9">
    <location>
        <begin position="454"/>
        <end position="476"/>
    </location>
</feature>
<dbReference type="STRING" id="443610.VE25_02530"/>
<keyword evidence="3" id="KW-0813">Transport</keyword>
<dbReference type="InterPro" id="IPR004754">
    <property type="entry name" value="Amino_acid_antiprt"/>
</dbReference>
<evidence type="ECO:0000256" key="5">
    <source>
        <dbReference type="ARBA" id="ARBA00022692"/>
    </source>
</evidence>
<sequence>MAASTTQKLSLFALTAMVVGSMVGSGIFSLPRTFAGATGPFGALIAWVIAAGGMYTLARVFQFLAERKPDLDAGVYAYAKEGFGDYPGFLSAFGYWIGSCIGNVSYWVLIKSTLGAFFPVFGDGNTVVAIVVASIGIWTFHFVILRGIQQAAFINMVVTIAKIVPILAFILLLVFAFNFDLFNANFWGGEGMSEMSLFDQVRATMLVTVFVFLGIEGASVYSRYATERRHVGTATILGFVGVTALMVLVSLLPYAVLPQAEIAGMRQPSMAAVLEAVVGPWGGLFVSIGLLISVLGAYLAWSLICAEVLSIAAKTNDMPRVFGRENANKVPSAALWLTNIVVQLFIISTYWSQDAFTLMLNLTSVMSLIPFLLVAAYGVLLVQRRETYELRPQERTRDFVFATIAVIYTLWLNFAAGLEYLMLSAILYGPGTVLYFWTRREQSKQGWFDRPADWVIFILVVAGCIAGIWSLAAGYITL</sequence>
<feature type="transmembrane region" description="Helical" evidence="9">
    <location>
        <begin position="86"/>
        <end position="107"/>
    </location>
</feature>
<gene>
    <name evidence="10" type="ORF">VE25_02530</name>
</gene>
<dbReference type="NCBIfam" id="TIGR00905">
    <property type="entry name" value="2A0302"/>
    <property type="match status" value="1"/>
</dbReference>
<evidence type="ECO:0000256" key="3">
    <source>
        <dbReference type="ARBA" id="ARBA00022448"/>
    </source>
</evidence>
<evidence type="ECO:0000256" key="1">
    <source>
        <dbReference type="ARBA" id="ARBA00004651"/>
    </source>
</evidence>
<feature type="transmembrane region" description="Helical" evidence="9">
    <location>
        <begin position="41"/>
        <end position="65"/>
    </location>
</feature>
<dbReference type="Gene3D" id="1.20.1740.10">
    <property type="entry name" value="Amino acid/polyamine transporter I"/>
    <property type="match status" value="1"/>
</dbReference>
<feature type="transmembrane region" description="Helical" evidence="9">
    <location>
        <begin position="398"/>
        <end position="414"/>
    </location>
</feature>